<protein>
    <recommendedName>
        <fullName evidence="1">Transcriptional regulator LmrA/YxaF-like C-terminal domain-containing protein</fullName>
    </recommendedName>
</protein>
<dbReference type="SUPFAM" id="SSF48498">
    <property type="entry name" value="Tetracyclin repressor-like, C-terminal domain"/>
    <property type="match status" value="1"/>
</dbReference>
<reference evidence="2 3" key="1">
    <citation type="submission" date="2020-05" db="EMBL/GenBank/DDBJ databases">
        <title>Genome Sequencing of Type Strains.</title>
        <authorList>
            <person name="Lemaire J.F."/>
            <person name="Inderbitzin P."/>
            <person name="Gregorio O.A."/>
            <person name="Collins S.B."/>
            <person name="Wespe N."/>
            <person name="Knight-Connoni V."/>
        </authorList>
    </citation>
    <scope>NUCLEOTIDE SEQUENCE [LARGE SCALE GENOMIC DNA]</scope>
    <source>
        <strain evidence="2 3">DSM 20512</strain>
    </source>
</reference>
<dbReference type="RefSeq" id="WP_175325459.1">
    <property type="nucleotide sequence ID" value="NZ_BAAAWP010000001.1"/>
</dbReference>
<dbReference type="EMBL" id="JABMCG010000090">
    <property type="protein sequence ID" value="NUU27512.1"/>
    <property type="molecule type" value="Genomic_DNA"/>
</dbReference>
<dbReference type="InterPro" id="IPR054156">
    <property type="entry name" value="YxaF_TetR_C"/>
</dbReference>
<evidence type="ECO:0000313" key="3">
    <source>
        <dbReference type="Proteomes" id="UP000539146"/>
    </source>
</evidence>
<name>A0A850DVB5_9MICO</name>
<comment type="caution">
    <text evidence="2">The sequence shown here is derived from an EMBL/GenBank/DDBJ whole genome shotgun (WGS) entry which is preliminary data.</text>
</comment>
<sequence>MRQYFTDLVEALAGSLRRGGLPAGEAGERAIDAVATIQGALILARAHDDDATLSSILARVERRLLASHR</sequence>
<dbReference type="Pfam" id="PF21993">
    <property type="entry name" value="TetR_C_13_2"/>
    <property type="match status" value="1"/>
</dbReference>
<dbReference type="Gene3D" id="1.10.357.10">
    <property type="entry name" value="Tetracycline Repressor, domain 2"/>
    <property type="match status" value="1"/>
</dbReference>
<gene>
    <name evidence="2" type="ORF">HP467_05215</name>
</gene>
<feature type="domain" description="Transcriptional regulator LmrA/YxaF-like C-terminal" evidence="1">
    <location>
        <begin position="2"/>
        <end position="56"/>
    </location>
</feature>
<organism evidence="2 3">
    <name type="scientific">Curtobacterium citreum</name>
    <dbReference type="NCBI Taxonomy" id="2036"/>
    <lineage>
        <taxon>Bacteria</taxon>
        <taxon>Bacillati</taxon>
        <taxon>Actinomycetota</taxon>
        <taxon>Actinomycetes</taxon>
        <taxon>Micrococcales</taxon>
        <taxon>Microbacteriaceae</taxon>
        <taxon>Curtobacterium</taxon>
    </lineage>
</organism>
<accession>A0A850DVB5</accession>
<dbReference type="InterPro" id="IPR036271">
    <property type="entry name" value="Tet_transcr_reg_TetR-rel_C_sf"/>
</dbReference>
<evidence type="ECO:0000259" key="1">
    <source>
        <dbReference type="Pfam" id="PF21993"/>
    </source>
</evidence>
<dbReference type="Proteomes" id="UP000539146">
    <property type="component" value="Unassembled WGS sequence"/>
</dbReference>
<dbReference type="AlphaFoldDB" id="A0A850DVB5"/>
<proteinExistence type="predicted"/>
<evidence type="ECO:0000313" key="2">
    <source>
        <dbReference type="EMBL" id="NUU27512.1"/>
    </source>
</evidence>